<reference evidence="1" key="1">
    <citation type="submission" date="2018-05" db="EMBL/GenBank/DDBJ databases">
        <authorList>
            <person name="Lanie J.A."/>
            <person name="Ng W.-L."/>
            <person name="Kazmierczak K.M."/>
            <person name="Andrzejewski T.M."/>
            <person name="Davidsen T.M."/>
            <person name="Wayne K.J."/>
            <person name="Tettelin H."/>
            <person name="Glass J.I."/>
            <person name="Rusch D."/>
            <person name="Podicherti R."/>
            <person name="Tsui H.-C.T."/>
            <person name="Winkler M.E."/>
        </authorList>
    </citation>
    <scope>NUCLEOTIDE SEQUENCE</scope>
</reference>
<gene>
    <name evidence="1" type="ORF">METZ01_LOCUS196690</name>
</gene>
<name>A0A382DZA7_9ZZZZ</name>
<organism evidence="1">
    <name type="scientific">marine metagenome</name>
    <dbReference type="NCBI Taxonomy" id="408172"/>
    <lineage>
        <taxon>unclassified sequences</taxon>
        <taxon>metagenomes</taxon>
        <taxon>ecological metagenomes</taxon>
    </lineage>
</organism>
<accession>A0A382DZA7</accession>
<sequence>MDITDDIPKGATLIGVSIENPVPITGM</sequence>
<dbReference type="EMBL" id="UINC01041917">
    <property type="protein sequence ID" value="SVB43836.1"/>
    <property type="molecule type" value="Genomic_DNA"/>
</dbReference>
<proteinExistence type="predicted"/>
<evidence type="ECO:0000313" key="1">
    <source>
        <dbReference type="EMBL" id="SVB43836.1"/>
    </source>
</evidence>
<dbReference type="AlphaFoldDB" id="A0A382DZA7"/>
<protein>
    <submittedName>
        <fullName evidence="1">Uncharacterized protein</fullName>
    </submittedName>
</protein>